<dbReference type="Pfam" id="PF13339">
    <property type="entry name" value="AATF-Che1"/>
    <property type="match status" value="1"/>
</dbReference>
<dbReference type="Pfam" id="PF08164">
    <property type="entry name" value="TRAUB"/>
    <property type="match status" value="1"/>
</dbReference>
<feature type="compositionally biased region" description="Acidic residues" evidence="2">
    <location>
        <begin position="270"/>
        <end position="300"/>
    </location>
</feature>
<feature type="compositionally biased region" description="Low complexity" evidence="2">
    <location>
        <begin position="301"/>
        <end position="311"/>
    </location>
</feature>
<feature type="region of interest" description="Disordered" evidence="2">
    <location>
        <begin position="22"/>
        <end position="166"/>
    </location>
</feature>
<dbReference type="Proteomes" id="UP000694924">
    <property type="component" value="Unplaced"/>
</dbReference>
<sequence length="520" mass="61274">MALNKKKPILADKINNLINAAPTNIISDDENEETKAKVVEHYEESDDDSNNAIKQSQIRKQNVQFLDELDKRYEGKKVSRKDIYENHESNSEDEEPEDDESTDEMNNDDEDEDLSDEDKEEELTEGSDDKDDDDDDGDEDDYEEEEEEEEGLDKDNPLYRERDDDSNFKTMSAINVNQEMEKGQCIKNQLRIWESLLEMRIKLQQCLAESNQMPQYDAQKNYRRDVDFMKKTNETKSKLTLLLDNMLNLQSTLWKQFPETKSLNRNKNEDEGEQEDDDNGDEEIPSDTEDEEAEENDENVDSSNESNTKENNTLKRKSKFTDYEKILNKRHKSYVNYRNSVINKWDEKTRMVTSQSKKGTTSHTTIERIDFALSDKVKLLKMTQLKRSEYDIIGKSVPTSNGEDKLVEEYDTEIYDDDDFYGQLLKDLIECKSSDIEPEQLRKYRIDLMEKKERERRKMKKDRKVDTRASKGRKVRYNVHNKLVNYMAPITVYDTWTDLSKNELYNSLFGKIKPVETIQH</sequence>
<name>A0ABM1J2X6_POLDO</name>
<dbReference type="RefSeq" id="XP_015186813.1">
    <property type="nucleotide sequence ID" value="XM_015331327.1"/>
</dbReference>
<feature type="compositionally biased region" description="Basic and acidic residues" evidence="2">
    <location>
        <begin position="68"/>
        <end position="90"/>
    </location>
</feature>
<protein>
    <submittedName>
        <fullName evidence="6">Protein AATF-like</fullName>
    </submittedName>
</protein>
<evidence type="ECO:0000259" key="4">
    <source>
        <dbReference type="Pfam" id="PF13339"/>
    </source>
</evidence>
<dbReference type="InterPro" id="IPR012617">
    <property type="entry name" value="AATF_C"/>
</dbReference>
<feature type="compositionally biased region" description="Acidic residues" evidence="2">
    <location>
        <begin position="91"/>
        <end position="152"/>
    </location>
</feature>
<organism evidence="5 6">
    <name type="scientific">Polistes dominula</name>
    <name type="common">European paper wasp</name>
    <name type="synonym">Vespa dominula</name>
    <dbReference type="NCBI Taxonomy" id="743375"/>
    <lineage>
        <taxon>Eukaryota</taxon>
        <taxon>Metazoa</taxon>
        <taxon>Ecdysozoa</taxon>
        <taxon>Arthropoda</taxon>
        <taxon>Hexapoda</taxon>
        <taxon>Insecta</taxon>
        <taxon>Pterygota</taxon>
        <taxon>Neoptera</taxon>
        <taxon>Endopterygota</taxon>
        <taxon>Hymenoptera</taxon>
        <taxon>Apocrita</taxon>
        <taxon>Aculeata</taxon>
        <taxon>Vespoidea</taxon>
        <taxon>Vespidae</taxon>
        <taxon>Polistinae</taxon>
        <taxon>Polistini</taxon>
        <taxon>Polistes</taxon>
    </lineage>
</organism>
<feature type="compositionally biased region" description="Polar residues" evidence="2">
    <location>
        <begin position="50"/>
        <end position="64"/>
    </location>
</feature>
<evidence type="ECO:0000313" key="6">
    <source>
        <dbReference type="RefSeq" id="XP_015186813.1"/>
    </source>
</evidence>
<comment type="similarity">
    <text evidence="1">Belongs to the AATF family.</text>
</comment>
<feature type="domain" description="Apoptosis-antagonizing transcription factor C-terminal" evidence="3">
    <location>
        <begin position="421"/>
        <end position="509"/>
    </location>
</feature>
<dbReference type="PANTHER" id="PTHR15565:SF0">
    <property type="entry name" value="PROTEIN AATF"/>
    <property type="match status" value="1"/>
</dbReference>
<accession>A0ABM1J2X6</accession>
<feature type="region of interest" description="Disordered" evidence="2">
    <location>
        <begin position="260"/>
        <end position="316"/>
    </location>
</feature>
<evidence type="ECO:0000256" key="1">
    <source>
        <dbReference type="ARBA" id="ARBA00008966"/>
    </source>
</evidence>
<keyword evidence="5" id="KW-1185">Reference proteome</keyword>
<dbReference type="PANTHER" id="PTHR15565">
    <property type="entry name" value="AATF PROTEIN APOPTOSIS ANTAGONIZING TRANSCRIPTION FACTOR"/>
    <property type="match status" value="1"/>
</dbReference>
<proteinExistence type="inferred from homology"/>
<evidence type="ECO:0000256" key="2">
    <source>
        <dbReference type="SAM" id="MobiDB-lite"/>
    </source>
</evidence>
<dbReference type="InterPro" id="IPR039223">
    <property type="entry name" value="AATF/Bfr2"/>
</dbReference>
<feature type="domain" description="AATF leucine zipper-containing" evidence="4">
    <location>
        <begin position="179"/>
        <end position="348"/>
    </location>
</feature>
<evidence type="ECO:0000313" key="5">
    <source>
        <dbReference type="Proteomes" id="UP000694924"/>
    </source>
</evidence>
<dbReference type="InterPro" id="IPR025160">
    <property type="entry name" value="AATF"/>
</dbReference>
<dbReference type="GeneID" id="107071901"/>
<feature type="compositionally biased region" description="Basic and acidic residues" evidence="2">
    <location>
        <begin position="33"/>
        <end position="42"/>
    </location>
</feature>
<feature type="compositionally biased region" description="Basic and acidic residues" evidence="2">
    <location>
        <begin position="153"/>
        <end position="166"/>
    </location>
</feature>
<gene>
    <name evidence="6" type="primary">LOC107071901</name>
</gene>
<evidence type="ECO:0000259" key="3">
    <source>
        <dbReference type="Pfam" id="PF08164"/>
    </source>
</evidence>
<reference evidence="6" key="1">
    <citation type="submission" date="2025-08" db="UniProtKB">
        <authorList>
            <consortium name="RefSeq"/>
        </authorList>
    </citation>
    <scope>IDENTIFICATION</scope>
    <source>
        <tissue evidence="6">Whole body</tissue>
    </source>
</reference>